<evidence type="ECO:0000256" key="13">
    <source>
        <dbReference type="RuleBase" id="RU004196"/>
    </source>
</evidence>
<dbReference type="Pfam" id="PF04679">
    <property type="entry name" value="DNA_ligase_A_C"/>
    <property type="match status" value="1"/>
</dbReference>
<dbReference type="Pfam" id="PF01068">
    <property type="entry name" value="DNA_ligase_A_M"/>
    <property type="match status" value="1"/>
</dbReference>
<dbReference type="SUPFAM" id="SSF56091">
    <property type="entry name" value="DNA ligase/mRNA capping enzyme, catalytic domain"/>
    <property type="match status" value="1"/>
</dbReference>
<dbReference type="InterPro" id="IPR036599">
    <property type="entry name" value="DNA_ligase_N_sf"/>
</dbReference>
<evidence type="ECO:0000256" key="11">
    <source>
        <dbReference type="ARBA" id="ARBA00023306"/>
    </source>
</evidence>
<dbReference type="InterPro" id="IPR012310">
    <property type="entry name" value="DNA_ligase_ATP-dep_cent"/>
</dbReference>
<dbReference type="InterPro" id="IPR012308">
    <property type="entry name" value="DNA_ligase_ATP-dep_N"/>
</dbReference>
<evidence type="ECO:0000256" key="10">
    <source>
        <dbReference type="ARBA" id="ARBA00023204"/>
    </source>
</evidence>
<dbReference type="EC" id="6.5.1.1" evidence="2"/>
<evidence type="ECO:0000259" key="14">
    <source>
        <dbReference type="PROSITE" id="PS50160"/>
    </source>
</evidence>
<dbReference type="InterPro" id="IPR012309">
    <property type="entry name" value="DNA_ligase_ATP-dep_C"/>
</dbReference>
<keyword evidence="9" id="KW-0233">DNA recombination</keyword>
<dbReference type="GO" id="GO:0006273">
    <property type="term" value="P:lagging strand elongation"/>
    <property type="evidence" value="ECO:0007669"/>
    <property type="project" value="TreeGrafter"/>
</dbReference>
<dbReference type="GO" id="GO:0006281">
    <property type="term" value="P:DNA repair"/>
    <property type="evidence" value="ECO:0007669"/>
    <property type="project" value="UniProtKB-KW"/>
</dbReference>
<dbReference type="GO" id="GO:0051301">
    <property type="term" value="P:cell division"/>
    <property type="evidence" value="ECO:0007669"/>
    <property type="project" value="UniProtKB-KW"/>
</dbReference>
<reference evidence="15 16" key="1">
    <citation type="journal article" date="2015" name="Nature">
        <title>rRNA introns, odd ribosomes, and small enigmatic genomes across a large radiation of phyla.</title>
        <authorList>
            <person name="Brown C.T."/>
            <person name="Hug L.A."/>
            <person name="Thomas B.C."/>
            <person name="Sharon I."/>
            <person name="Castelle C.J."/>
            <person name="Singh A."/>
            <person name="Wilkins M.J."/>
            <person name="Williams K.H."/>
            <person name="Banfield J.F."/>
        </authorList>
    </citation>
    <scope>NUCLEOTIDE SEQUENCE [LARGE SCALE GENOMIC DNA]</scope>
</reference>
<dbReference type="GO" id="GO:0071897">
    <property type="term" value="P:DNA biosynthetic process"/>
    <property type="evidence" value="ECO:0007669"/>
    <property type="project" value="InterPro"/>
</dbReference>
<comment type="caution">
    <text evidence="15">The sequence shown here is derived from an EMBL/GenBank/DDBJ whole genome shotgun (WGS) entry which is preliminary data.</text>
</comment>
<keyword evidence="8" id="KW-0067">ATP-binding</keyword>
<protein>
    <recommendedName>
        <fullName evidence="2">DNA ligase (ATP)</fullName>
        <ecNumber evidence="2">6.5.1.1</ecNumber>
    </recommendedName>
</protein>
<dbReference type="EMBL" id="LCDA01000004">
    <property type="protein sequence ID" value="KKS42894.1"/>
    <property type="molecule type" value="Genomic_DNA"/>
</dbReference>
<dbReference type="PANTHER" id="PTHR45674">
    <property type="entry name" value="DNA LIGASE 1/3 FAMILY MEMBER"/>
    <property type="match status" value="1"/>
</dbReference>
<keyword evidence="3 15" id="KW-0436">Ligase</keyword>
<keyword evidence="5" id="KW-0235">DNA replication</keyword>
<dbReference type="InterPro" id="IPR000977">
    <property type="entry name" value="DNA_ligase_ATP-dep"/>
</dbReference>
<evidence type="ECO:0000256" key="6">
    <source>
        <dbReference type="ARBA" id="ARBA00022741"/>
    </source>
</evidence>
<dbReference type="Gene3D" id="3.30.470.30">
    <property type="entry name" value="DNA ligase/mRNA capping enzyme"/>
    <property type="match status" value="1"/>
</dbReference>
<dbReference type="Gene3D" id="1.10.3260.10">
    <property type="entry name" value="DNA ligase, ATP-dependent, N-terminal domain"/>
    <property type="match status" value="1"/>
</dbReference>
<dbReference type="PROSITE" id="PS50160">
    <property type="entry name" value="DNA_LIGASE_A3"/>
    <property type="match status" value="1"/>
</dbReference>
<sequence>MIMQFIEFAKYLQKLEKISSRLLITDVLAELIGKLEPTETSKGIYLVLGQLGPDFANKEFGMAVKMVIRAIAQGTGKSIEEVTREYKQKGDLGLLLEEMPFEKEKRKSHSLTEIYDYLLLIAEDSGFGSQERKVNKLSEILLEISATERKYISRMVVGKLRLGFSAKTIFDALSQMQSGNKTLRKELDSVFQIYPDPGLITTAVKEKGMAGLKDIKVKVGVPVVPALCQRLNEYGEIVEKMHDVAVERKYDGTRLQIHFNRLKNEVKTYTRNLEENSWMFPEILEMGKWIKGDSVILDCEAAGYERKTGKVLPFQVTMTRKRKHNIAGAAESVPMRFFLFDILSKDGADLLSKPYFERREILAESIIPNEVIVVDEFVRTSDPEEVERQHKKYLSEGFEGAVIKMWNGKYLPGRQGWNWVKIKEAEGNSGKLSDTLDLVVLGYYFGRGKRVGFGIGAFLVGLKKGDFWVSLAKIGTGLTDEEFRNLKINLEEHKLKEKPINFQVEGTLLADVWVEPKIVVEVAADEITKSNVHAAGIALRFPRLVRFREDKGVGQATTWKEVEEIAKISKV</sequence>
<keyword evidence="11" id="KW-0131">Cell cycle</keyword>
<dbReference type="AlphaFoldDB" id="A0A0G0Z292"/>
<feature type="domain" description="ATP-dependent DNA ligase family profile" evidence="14">
    <location>
        <begin position="328"/>
        <end position="452"/>
    </location>
</feature>
<dbReference type="PANTHER" id="PTHR45674:SF4">
    <property type="entry name" value="DNA LIGASE 1"/>
    <property type="match status" value="1"/>
</dbReference>
<evidence type="ECO:0000256" key="12">
    <source>
        <dbReference type="ARBA" id="ARBA00034003"/>
    </source>
</evidence>
<evidence type="ECO:0000313" key="16">
    <source>
        <dbReference type="Proteomes" id="UP000033854"/>
    </source>
</evidence>
<name>A0A0G0Z292_9BACT</name>
<dbReference type="InterPro" id="IPR050191">
    <property type="entry name" value="ATP-dep_DNA_ligase"/>
</dbReference>
<evidence type="ECO:0000256" key="1">
    <source>
        <dbReference type="ARBA" id="ARBA00007572"/>
    </source>
</evidence>
<evidence type="ECO:0000256" key="7">
    <source>
        <dbReference type="ARBA" id="ARBA00022763"/>
    </source>
</evidence>
<dbReference type="Gene3D" id="2.40.50.140">
    <property type="entry name" value="Nucleic acid-binding proteins"/>
    <property type="match status" value="1"/>
</dbReference>
<comment type="catalytic activity">
    <reaction evidence="12">
        <text>ATP + (deoxyribonucleotide)n-3'-hydroxyl + 5'-phospho-(deoxyribonucleotide)m = (deoxyribonucleotide)n+m + AMP + diphosphate.</text>
        <dbReference type="EC" id="6.5.1.1"/>
    </reaction>
</comment>
<dbReference type="GO" id="GO:0005524">
    <property type="term" value="F:ATP binding"/>
    <property type="evidence" value="ECO:0007669"/>
    <property type="project" value="UniProtKB-KW"/>
</dbReference>
<evidence type="ECO:0000256" key="4">
    <source>
        <dbReference type="ARBA" id="ARBA00022618"/>
    </source>
</evidence>
<dbReference type="GO" id="GO:0003677">
    <property type="term" value="F:DNA binding"/>
    <property type="evidence" value="ECO:0007669"/>
    <property type="project" value="InterPro"/>
</dbReference>
<gene>
    <name evidence="15" type="ORF">UV06_C0004G0029</name>
</gene>
<dbReference type="InterPro" id="IPR012340">
    <property type="entry name" value="NA-bd_OB-fold"/>
</dbReference>
<dbReference type="SUPFAM" id="SSF50249">
    <property type="entry name" value="Nucleic acid-binding proteins"/>
    <property type="match status" value="1"/>
</dbReference>
<dbReference type="NCBIfam" id="TIGR00574">
    <property type="entry name" value="dnl1"/>
    <property type="match status" value="1"/>
</dbReference>
<organism evidence="15 16">
    <name type="scientific">Candidatus Collierbacteria bacterium GW2011_GWA2_42_17</name>
    <dbReference type="NCBI Taxonomy" id="1618378"/>
    <lineage>
        <taxon>Bacteria</taxon>
        <taxon>Candidatus Collieribacteriota</taxon>
    </lineage>
</organism>
<dbReference type="GO" id="GO:0006310">
    <property type="term" value="P:DNA recombination"/>
    <property type="evidence" value="ECO:0007669"/>
    <property type="project" value="UniProtKB-KW"/>
</dbReference>
<evidence type="ECO:0000256" key="8">
    <source>
        <dbReference type="ARBA" id="ARBA00022840"/>
    </source>
</evidence>
<dbReference type="SUPFAM" id="SSF117018">
    <property type="entry name" value="ATP-dependent DNA ligase DNA-binding domain"/>
    <property type="match status" value="1"/>
</dbReference>
<dbReference type="Pfam" id="PF04675">
    <property type="entry name" value="DNA_ligase_A_N"/>
    <property type="match status" value="1"/>
</dbReference>
<evidence type="ECO:0000256" key="2">
    <source>
        <dbReference type="ARBA" id="ARBA00012727"/>
    </source>
</evidence>
<proteinExistence type="inferred from homology"/>
<dbReference type="GO" id="GO:0003910">
    <property type="term" value="F:DNA ligase (ATP) activity"/>
    <property type="evidence" value="ECO:0007669"/>
    <property type="project" value="UniProtKB-EC"/>
</dbReference>
<keyword evidence="4" id="KW-0132">Cell division</keyword>
<evidence type="ECO:0000313" key="15">
    <source>
        <dbReference type="EMBL" id="KKS42894.1"/>
    </source>
</evidence>
<evidence type="ECO:0000256" key="5">
    <source>
        <dbReference type="ARBA" id="ARBA00022705"/>
    </source>
</evidence>
<keyword evidence="7" id="KW-0227">DNA damage</keyword>
<evidence type="ECO:0000256" key="3">
    <source>
        <dbReference type="ARBA" id="ARBA00022598"/>
    </source>
</evidence>
<keyword evidence="6" id="KW-0547">Nucleotide-binding</keyword>
<keyword evidence="10" id="KW-0234">DNA repair</keyword>
<dbReference type="Proteomes" id="UP000033854">
    <property type="component" value="Unassembled WGS sequence"/>
</dbReference>
<evidence type="ECO:0000256" key="9">
    <source>
        <dbReference type="ARBA" id="ARBA00023172"/>
    </source>
</evidence>
<accession>A0A0G0Z292</accession>
<comment type="similarity">
    <text evidence="1 13">Belongs to the ATP-dependent DNA ligase family.</text>
</comment>